<protein>
    <submittedName>
        <fullName evidence="6">LemA family protein</fullName>
    </submittedName>
</protein>
<evidence type="ECO:0000256" key="2">
    <source>
        <dbReference type="ARBA" id="ARBA00008854"/>
    </source>
</evidence>
<dbReference type="EMBL" id="JBHUFF010000020">
    <property type="protein sequence ID" value="MFD1800454.1"/>
    <property type="molecule type" value="Genomic_DNA"/>
</dbReference>
<keyword evidence="4" id="KW-1133">Transmembrane helix</keyword>
<keyword evidence="3" id="KW-0812">Transmembrane</keyword>
<comment type="subcellular location">
    <subcellularLocation>
        <location evidence="1">Membrane</location>
        <topology evidence="1">Single-pass membrane protein</topology>
    </subcellularLocation>
</comment>
<evidence type="ECO:0000256" key="4">
    <source>
        <dbReference type="ARBA" id="ARBA00022989"/>
    </source>
</evidence>
<proteinExistence type="inferred from homology"/>
<evidence type="ECO:0000313" key="7">
    <source>
        <dbReference type="Proteomes" id="UP001597285"/>
    </source>
</evidence>
<sequence>MKKSVKIIIGVVIALLILVVPFVSSYNGLIQEESNVDVAWSQVESQLQRRNDLIPNLVNSVKGAMNQEQAVFGDIADARAQLGGADTVEEKIDANNEMSSALSRLLVVVENYPELKSNENVTALMDELAGTENRVAVERQRYNEAVQGYNNRVRRFPGSIIASMTGFEKKPYFKAVEGAETAPEVNFD</sequence>
<evidence type="ECO:0000313" key="6">
    <source>
        <dbReference type="EMBL" id="MFD1800454.1"/>
    </source>
</evidence>
<evidence type="ECO:0000256" key="3">
    <source>
        <dbReference type="ARBA" id="ARBA00022692"/>
    </source>
</evidence>
<dbReference type="SUPFAM" id="SSF140478">
    <property type="entry name" value="LemA-like"/>
    <property type="match status" value="1"/>
</dbReference>
<comment type="similarity">
    <text evidence="2">Belongs to the LemA family.</text>
</comment>
<dbReference type="PANTHER" id="PTHR34478:SF2">
    <property type="entry name" value="MEMBRANE PROTEIN"/>
    <property type="match status" value="1"/>
</dbReference>
<dbReference type="Pfam" id="PF04011">
    <property type="entry name" value="LemA"/>
    <property type="match status" value="1"/>
</dbReference>
<keyword evidence="5" id="KW-0472">Membrane</keyword>
<dbReference type="Proteomes" id="UP001597285">
    <property type="component" value="Unassembled WGS sequence"/>
</dbReference>
<organism evidence="6 7">
    <name type="scientific">Carnobacterium antarcticum</name>
    <dbReference type="NCBI Taxonomy" id="2126436"/>
    <lineage>
        <taxon>Bacteria</taxon>
        <taxon>Bacillati</taxon>
        <taxon>Bacillota</taxon>
        <taxon>Bacilli</taxon>
        <taxon>Lactobacillales</taxon>
        <taxon>Carnobacteriaceae</taxon>
        <taxon>Carnobacterium</taxon>
    </lineage>
</organism>
<dbReference type="InterPro" id="IPR023353">
    <property type="entry name" value="LemA-like_dom_sf"/>
</dbReference>
<accession>A0ABW4NQT6</accession>
<name>A0ABW4NQT6_9LACT</name>
<reference evidence="7" key="1">
    <citation type="journal article" date="2019" name="Int. J. Syst. Evol. Microbiol.">
        <title>The Global Catalogue of Microorganisms (GCM) 10K type strain sequencing project: providing services to taxonomists for standard genome sequencing and annotation.</title>
        <authorList>
            <consortium name="The Broad Institute Genomics Platform"/>
            <consortium name="The Broad Institute Genome Sequencing Center for Infectious Disease"/>
            <person name="Wu L."/>
            <person name="Ma J."/>
        </authorList>
    </citation>
    <scope>NUCLEOTIDE SEQUENCE [LARGE SCALE GENOMIC DNA]</scope>
    <source>
        <strain evidence="7">KCTC 42143</strain>
    </source>
</reference>
<dbReference type="PANTHER" id="PTHR34478">
    <property type="entry name" value="PROTEIN LEMA"/>
    <property type="match status" value="1"/>
</dbReference>
<keyword evidence="7" id="KW-1185">Reference proteome</keyword>
<dbReference type="InterPro" id="IPR007156">
    <property type="entry name" value="MamQ_LemA"/>
</dbReference>
<dbReference type="Gene3D" id="1.20.1440.20">
    <property type="entry name" value="LemA-like domain"/>
    <property type="match status" value="1"/>
</dbReference>
<comment type="caution">
    <text evidence="6">The sequence shown here is derived from an EMBL/GenBank/DDBJ whole genome shotgun (WGS) entry which is preliminary data.</text>
</comment>
<evidence type="ECO:0000256" key="5">
    <source>
        <dbReference type="ARBA" id="ARBA00023136"/>
    </source>
</evidence>
<evidence type="ECO:0000256" key="1">
    <source>
        <dbReference type="ARBA" id="ARBA00004167"/>
    </source>
</evidence>
<dbReference type="RefSeq" id="WP_058918548.1">
    <property type="nucleotide sequence ID" value="NZ_JBHSQC010000008.1"/>
</dbReference>
<gene>
    <name evidence="6" type="ORF">ACFSBK_11400</name>
</gene>